<dbReference type="VEuPathDB" id="PlasmoDB:PGABG01_0829600"/>
<dbReference type="AlphaFoldDB" id="A0A151L3N2"/>
<dbReference type="Proteomes" id="UP000076004">
    <property type="component" value="Unassembled WGS sequence"/>
</dbReference>
<reference evidence="3 4" key="1">
    <citation type="journal article" date="2016" name="Nat. Commun.">
        <title>Genomes of cryptic chimpanzee Plasmodium species reveal key evolutionary events leading to human malaria.</title>
        <authorList>
            <person name="Sundararaman S.A."/>
            <person name="Plenderleith L.J."/>
            <person name="Liu W."/>
            <person name="Loy D.E."/>
            <person name="Learn G.H."/>
            <person name="Li Y."/>
            <person name="Shaw K.S."/>
            <person name="Ayouba A."/>
            <person name="Peeters M."/>
            <person name="Speede S."/>
            <person name="Shaw G.M."/>
            <person name="Bushman F.D."/>
            <person name="Brisson D."/>
            <person name="Rayner J.C."/>
            <person name="Sharp P.M."/>
            <person name="Hahn B.H."/>
        </authorList>
    </citation>
    <scope>NUCLEOTIDE SEQUENCE [LARGE SCALE GENOMIC DNA]</scope>
    <source>
        <strain evidence="3 4">SY75</strain>
    </source>
</reference>
<keyword evidence="1" id="KW-1133">Transmembrane helix</keyword>
<feature type="chain" id="PRO_5007583916" evidence="2">
    <location>
        <begin position="25"/>
        <end position="171"/>
    </location>
</feature>
<name>A0A151L3N2_9APIC</name>
<organism evidence="3 4">
    <name type="scientific">Plasmodium gaboni</name>
    <dbReference type="NCBI Taxonomy" id="647221"/>
    <lineage>
        <taxon>Eukaryota</taxon>
        <taxon>Sar</taxon>
        <taxon>Alveolata</taxon>
        <taxon>Apicomplexa</taxon>
        <taxon>Aconoidasida</taxon>
        <taxon>Haemosporida</taxon>
        <taxon>Plasmodiidae</taxon>
        <taxon>Plasmodium</taxon>
        <taxon>Plasmodium (Laverania)</taxon>
    </lineage>
</organism>
<feature type="transmembrane region" description="Helical" evidence="1">
    <location>
        <begin position="53"/>
        <end position="76"/>
    </location>
</feature>
<accession>A0A151L3N2</accession>
<gene>
    <name evidence="3" type="ORF">PGSY75_0007800</name>
</gene>
<dbReference type="GeneID" id="29773779"/>
<evidence type="ECO:0000313" key="4">
    <source>
        <dbReference type="Proteomes" id="UP000076004"/>
    </source>
</evidence>
<dbReference type="VEuPathDB" id="PlasmoDB:PGSY75_0007800"/>
<dbReference type="Pfam" id="PF09716">
    <property type="entry name" value="ETRAMP"/>
    <property type="match status" value="1"/>
</dbReference>
<keyword evidence="1" id="KW-0812">Transmembrane</keyword>
<dbReference type="EMBL" id="LVLB01000101">
    <property type="protein sequence ID" value="KYN93563.1"/>
    <property type="molecule type" value="Genomic_DNA"/>
</dbReference>
<comment type="caution">
    <text evidence="3">The sequence shown here is derived from an EMBL/GenBank/DDBJ whole genome shotgun (WGS) entry which is preliminary data.</text>
</comment>
<evidence type="ECO:0000313" key="3">
    <source>
        <dbReference type="EMBL" id="KYN93563.1"/>
    </source>
</evidence>
<keyword evidence="2" id="KW-0732">Signal</keyword>
<dbReference type="InterPro" id="IPR006389">
    <property type="entry name" value="Early_transc_mb_plasmodium"/>
</dbReference>
<feature type="signal peptide" evidence="2">
    <location>
        <begin position="1"/>
        <end position="24"/>
    </location>
</feature>
<proteinExistence type="predicted"/>
<dbReference type="NCBIfam" id="TIGR01495">
    <property type="entry name" value="ETRAMP"/>
    <property type="match status" value="1"/>
</dbReference>
<dbReference type="RefSeq" id="XP_018639001.1">
    <property type="nucleotide sequence ID" value="XM_018783216.1"/>
</dbReference>
<dbReference type="KEGG" id="pgab:PGSY75_0007800"/>
<keyword evidence="1" id="KW-0472">Membrane</keyword>
<protein>
    <submittedName>
        <fullName evidence="3">Early transcribed membrane protein 8</fullName>
    </submittedName>
</protein>
<evidence type="ECO:0000256" key="1">
    <source>
        <dbReference type="SAM" id="Phobius"/>
    </source>
</evidence>
<sequence>MKVSIFFSFAIFLFVLNLFSPCMCKKDFAKEWVKDKLSIVNSKLDKYDKKKKMALISGAAIGALALISLIGGGIYLTQARKSSIWNNPELNDTLYDIVMETVNQGNTDVKLAFHRGVKLDNAVPTEETFKKYIKQNIKDRNLNLSWQQERELYSLIPYIRFNVERLAIFLR</sequence>
<evidence type="ECO:0000256" key="2">
    <source>
        <dbReference type="SAM" id="SignalP"/>
    </source>
</evidence>